<evidence type="ECO:0000256" key="2">
    <source>
        <dbReference type="SAM" id="MobiDB-lite"/>
    </source>
</evidence>
<dbReference type="GO" id="GO:0033260">
    <property type="term" value="P:nuclear DNA replication"/>
    <property type="evidence" value="ECO:0007669"/>
    <property type="project" value="TreeGrafter"/>
</dbReference>
<dbReference type="InterPro" id="IPR024861">
    <property type="entry name" value="Donson"/>
</dbReference>
<keyword evidence="1" id="KW-0175">Coiled coil</keyword>
<dbReference type="PANTHER" id="PTHR12972">
    <property type="entry name" value="DOWNSTREAM NEIGHBOR OF SON"/>
    <property type="match status" value="1"/>
</dbReference>
<gene>
    <name evidence="3" type="ORF">TRIUR3_29124</name>
</gene>
<feature type="coiled-coil region" evidence="1">
    <location>
        <begin position="922"/>
        <end position="949"/>
    </location>
</feature>
<feature type="region of interest" description="Disordered" evidence="2">
    <location>
        <begin position="789"/>
        <end position="894"/>
    </location>
</feature>
<dbReference type="PRINTS" id="PR02064">
    <property type="entry name" value="DONSON"/>
</dbReference>
<accession>M7YL43</accession>
<proteinExistence type="predicted"/>
<feature type="region of interest" description="Disordered" evidence="2">
    <location>
        <begin position="1"/>
        <end position="38"/>
    </location>
</feature>
<feature type="coiled-coil region" evidence="1">
    <location>
        <begin position="976"/>
        <end position="1038"/>
    </location>
</feature>
<protein>
    <submittedName>
        <fullName evidence="3">Uncharacterized protein</fullName>
    </submittedName>
</protein>
<organism evidence="3">
    <name type="scientific">Triticum urartu</name>
    <name type="common">Red wild einkorn</name>
    <name type="synonym">Crithodium urartu</name>
    <dbReference type="NCBI Taxonomy" id="4572"/>
    <lineage>
        <taxon>Eukaryota</taxon>
        <taxon>Viridiplantae</taxon>
        <taxon>Streptophyta</taxon>
        <taxon>Embryophyta</taxon>
        <taxon>Tracheophyta</taxon>
        <taxon>Spermatophyta</taxon>
        <taxon>Magnoliopsida</taxon>
        <taxon>Liliopsida</taxon>
        <taxon>Poales</taxon>
        <taxon>Poaceae</taxon>
        <taxon>BOP clade</taxon>
        <taxon>Pooideae</taxon>
        <taxon>Triticodae</taxon>
        <taxon>Triticeae</taxon>
        <taxon>Triticinae</taxon>
        <taxon>Triticum</taxon>
    </lineage>
</organism>
<sequence length="1141" mass="124932">MEVMDLRGNLLPSRGPRKKEEGSLTLSPGGAGTPSGQSSCDGNHHVEFCFIDPPVFLEYLGIYRAERRWKGPLWVPPPMSPWRAQSSSPKLDIDAFIIPEFISDFRLCSFNGRIRSRRLQGACGDLVKSQNTMPAQSLGGAHRGVEEEFAFETIGAGRGRGRGMDAARGGLKFPQNFRLLSPCRPDPEEQLKRRVSEKVANDQSLPSAAFDRPSNGPRNPEQQKISKYISTRVTEVFPVKKSRNVGKENCKDALLNNEKAPKSADAVTASQSAESPFPRTNDDSAQLDSSVPSLAEAAKPGFRKAEKCSKNALRSVSELHIGDEKQAGSSKFDMDKVMKGFGARGASGASSGTNIQAGDVPLKSSEVCPSKITIPGKRAPLDLTLKTTLQFVSSSSVKWCISASKVQSIITLACNRCHNLSTSCRGTVAGGRSQSSGRTRQESNKEFLFSKALQSWVYPQSMLPAPIVSAMLSSTARGEKDFMDKRYQDWEDSFQNLYYMFRKNLLNIFYVYTAQFVALFISGNGSEKQSCNAYLSQSTRGMRSLLRKQGVCFSMPLCKAEVEQATEDDLIEFSKIRTLNLGQTLHIDALSEVDNTTQSLLSFTGNKSVHGLYDVLLNYKSFLNSLSATDVPVLYSPVPFQNGSLHIPEVICREMRKADNGLASSSVCDDGGEAGLAASDPPLVAGGSMCYSMEIKDAALPPWVVSGVCAVMTSDTDRFDLTIGLEPSSAGLNAALASLGTDARSKTTPPEGVCEALGVPGAVLVPSLCSASLRGLSYERGKYLARTTARVRKPAPAPKVEAFEDADAGPEAESQRKVVARADKAKRKRNDVRRRGRGVPKRAKKATPPVPEEEERKVVKKEKKTNLPEEEKRGGRDERTAVKTERKRGLPEEERTAVGVDPYWVPPPGWKRGDPVSADGYALKAKRQVEELTKELAGVKRHMQQLVKAHQGTMNNEVKPEAVKACISHEPYQDKYECVLKANGNLEKQVQSLEEKYVSAARANGKLEEEVLFLKERYEAVLEKNTRLEQQVAALSTSFLSLKEGMQLLNAGEQQQQQQLRIMGPEPRLLLCARECGEADRQESNGAGDQLADVDGDGGNCNVVIRVLKMIMTKCRDTWQDHVCTSRSTASKHLTFDTANA</sequence>
<feature type="compositionally biased region" description="Basic residues" evidence="2">
    <location>
        <begin position="824"/>
        <end position="845"/>
    </location>
</feature>
<dbReference type="STRING" id="4572.M7YL43"/>
<feature type="compositionally biased region" description="Basic and acidic residues" evidence="2">
    <location>
        <begin position="813"/>
        <end position="823"/>
    </location>
</feature>
<dbReference type="PANTHER" id="PTHR12972:SF1">
    <property type="entry name" value="PROTEIN DOWNSTREAM NEIGHBOR OF SON"/>
    <property type="match status" value="1"/>
</dbReference>
<dbReference type="EMBL" id="KD222736">
    <property type="protein sequence ID" value="EMS51228.1"/>
    <property type="molecule type" value="Genomic_DNA"/>
</dbReference>
<evidence type="ECO:0000256" key="1">
    <source>
        <dbReference type="SAM" id="Coils"/>
    </source>
</evidence>
<dbReference type="GO" id="GO:0005634">
    <property type="term" value="C:nucleus"/>
    <property type="evidence" value="ECO:0007669"/>
    <property type="project" value="TreeGrafter"/>
</dbReference>
<feature type="region of interest" description="Disordered" evidence="2">
    <location>
        <begin position="248"/>
        <end position="288"/>
    </location>
</feature>
<evidence type="ECO:0000313" key="3">
    <source>
        <dbReference type="EMBL" id="EMS51228.1"/>
    </source>
</evidence>
<name>M7YL43_TRIUA</name>
<reference evidence="3" key="1">
    <citation type="journal article" date="2013" name="Nature">
        <title>Draft genome of the wheat A-genome progenitor Triticum urartu.</title>
        <authorList>
            <person name="Ling H.Q."/>
            <person name="Zhao S."/>
            <person name="Liu D."/>
            <person name="Wang J."/>
            <person name="Sun H."/>
            <person name="Zhang C."/>
            <person name="Fan H."/>
            <person name="Li D."/>
            <person name="Dong L."/>
            <person name="Tao Y."/>
            <person name="Gao C."/>
            <person name="Wu H."/>
            <person name="Li Y."/>
            <person name="Cui Y."/>
            <person name="Guo X."/>
            <person name="Zheng S."/>
            <person name="Wang B."/>
            <person name="Yu K."/>
            <person name="Liang Q."/>
            <person name="Yang W."/>
            <person name="Lou X."/>
            <person name="Chen J."/>
            <person name="Feng M."/>
            <person name="Jian J."/>
            <person name="Zhang X."/>
            <person name="Luo G."/>
            <person name="Jiang Y."/>
            <person name="Liu J."/>
            <person name="Wang Z."/>
            <person name="Sha Y."/>
            <person name="Zhang B."/>
            <person name="Wu H."/>
            <person name="Tang D."/>
            <person name="Shen Q."/>
            <person name="Xue P."/>
            <person name="Zou S."/>
            <person name="Wang X."/>
            <person name="Liu X."/>
            <person name="Wang F."/>
            <person name="Yang Y."/>
            <person name="An X."/>
            <person name="Dong Z."/>
            <person name="Zhang K."/>
            <person name="Zhang X."/>
            <person name="Luo M.C."/>
            <person name="Dvorak J."/>
            <person name="Tong Y."/>
            <person name="Wang J."/>
            <person name="Yang H."/>
            <person name="Li Z."/>
            <person name="Wang D."/>
            <person name="Zhang A."/>
            <person name="Wang J."/>
        </authorList>
    </citation>
    <scope>NUCLEOTIDE SEQUENCE</scope>
</reference>
<feature type="compositionally biased region" description="Basic and acidic residues" evidence="2">
    <location>
        <begin position="185"/>
        <end position="200"/>
    </location>
</feature>
<feature type="region of interest" description="Disordered" evidence="2">
    <location>
        <begin position="178"/>
        <end position="224"/>
    </location>
</feature>
<dbReference type="AlphaFoldDB" id="M7YL43"/>
<feature type="compositionally biased region" description="Basic and acidic residues" evidence="2">
    <location>
        <begin position="864"/>
        <end position="894"/>
    </location>
</feature>
<dbReference type="eggNOG" id="ENOG502QV9V">
    <property type="taxonomic scope" value="Eukaryota"/>
</dbReference>